<dbReference type="InterPro" id="IPR006311">
    <property type="entry name" value="TAT_signal"/>
</dbReference>
<keyword evidence="1" id="KW-0472">Membrane</keyword>
<organism evidence="3 4">
    <name type="scientific">Nocardia transvalensis</name>
    <dbReference type="NCBI Taxonomy" id="37333"/>
    <lineage>
        <taxon>Bacteria</taxon>
        <taxon>Bacillati</taxon>
        <taxon>Actinomycetota</taxon>
        <taxon>Actinomycetes</taxon>
        <taxon>Mycobacteriales</taxon>
        <taxon>Nocardiaceae</taxon>
        <taxon>Nocardia</taxon>
    </lineage>
</organism>
<name>A0A7W9PE41_9NOCA</name>
<dbReference type="Proteomes" id="UP000540412">
    <property type="component" value="Unassembled WGS sequence"/>
</dbReference>
<evidence type="ECO:0008006" key="5">
    <source>
        <dbReference type="Google" id="ProtNLM"/>
    </source>
</evidence>
<evidence type="ECO:0000256" key="2">
    <source>
        <dbReference type="SAM" id="SignalP"/>
    </source>
</evidence>
<protein>
    <recommendedName>
        <fullName evidence="5">Secreted protein</fullName>
    </recommendedName>
</protein>
<dbReference type="AlphaFoldDB" id="A0A7W9PE41"/>
<evidence type="ECO:0000313" key="4">
    <source>
        <dbReference type="Proteomes" id="UP000540412"/>
    </source>
</evidence>
<proteinExistence type="predicted"/>
<keyword evidence="1" id="KW-0812">Transmembrane</keyword>
<evidence type="ECO:0000256" key="1">
    <source>
        <dbReference type="SAM" id="Phobius"/>
    </source>
</evidence>
<keyword evidence="4" id="KW-1185">Reference proteome</keyword>
<reference evidence="3 4" key="1">
    <citation type="submission" date="2020-08" db="EMBL/GenBank/DDBJ databases">
        <title>Sequencing the genomes of 1000 actinobacteria strains.</title>
        <authorList>
            <person name="Klenk H.-P."/>
        </authorList>
    </citation>
    <scope>NUCLEOTIDE SEQUENCE [LARGE SCALE GENOMIC DNA]</scope>
    <source>
        <strain evidence="3 4">DSM 43582</strain>
    </source>
</reference>
<dbReference type="RefSeq" id="WP_040751085.1">
    <property type="nucleotide sequence ID" value="NZ_JACHIT010000001.1"/>
</dbReference>
<evidence type="ECO:0000313" key="3">
    <source>
        <dbReference type="EMBL" id="MBB5914412.1"/>
    </source>
</evidence>
<feature type="signal peptide" evidence="2">
    <location>
        <begin position="1"/>
        <end position="30"/>
    </location>
</feature>
<feature type="chain" id="PRO_5031014638" description="Secreted protein" evidence="2">
    <location>
        <begin position="31"/>
        <end position="72"/>
    </location>
</feature>
<accession>A0A7W9PE41</accession>
<sequence length="72" mass="7213">MKRTHLTRRAALTVLATGAIGAAIVTPAAAEVPAATTPTMAAPVSLLDLLPNPLNCLLSTGFAAFCLGVPLS</sequence>
<comment type="caution">
    <text evidence="3">The sequence shown here is derived from an EMBL/GenBank/DDBJ whole genome shotgun (WGS) entry which is preliminary data.</text>
</comment>
<keyword evidence="1" id="KW-1133">Transmembrane helix</keyword>
<gene>
    <name evidence="3" type="ORF">BJY24_003279</name>
</gene>
<dbReference type="EMBL" id="JACHIT010000001">
    <property type="protein sequence ID" value="MBB5914412.1"/>
    <property type="molecule type" value="Genomic_DNA"/>
</dbReference>
<feature type="transmembrane region" description="Helical" evidence="1">
    <location>
        <begin position="54"/>
        <end position="71"/>
    </location>
</feature>
<dbReference type="PROSITE" id="PS51318">
    <property type="entry name" value="TAT"/>
    <property type="match status" value="1"/>
</dbReference>
<keyword evidence="2" id="KW-0732">Signal</keyword>